<dbReference type="Proteomes" id="UP000235371">
    <property type="component" value="Unassembled WGS sequence"/>
</dbReference>
<dbReference type="AlphaFoldDB" id="A0A2J6TQD6"/>
<evidence type="ECO:0000256" key="3">
    <source>
        <dbReference type="ARBA" id="ARBA00022679"/>
    </source>
</evidence>
<dbReference type="PROSITE" id="PS00094">
    <property type="entry name" value="C5_MTASE_1"/>
    <property type="match status" value="1"/>
</dbReference>
<evidence type="ECO:0000313" key="9">
    <source>
        <dbReference type="Proteomes" id="UP000235371"/>
    </source>
</evidence>
<sequence>MAPLRHRSIIVIDDEDDVAVDDDLIIHYHGPSYSSSSQVAKPASTPGNTSRQTTPAVQHISESLDKRCTSKLPKASIVSQFRSLDWSPKTPRSENMTPIQPNKPSHASRISSMSSASKERERSCTLSLSPTEQSWINTSMGGTAGEPIELLANDSGGEAEGKTAERPNRKGRSRDNGSYSLVPKSGAGQLQQYILLDDDDKDGDEPPNALTRSLRRLPTADDELIDLEEIEDDLLQLDDQVLQIEEAYFGEARPQDGRKPSRAVKIDPRNTEIVFPFVRKESLKHIGSTLIPNKTVELSDGSFLRIKDVVLNTQTKAVTLRGHRLQRTRDMNGMLEKKMNECLLFLEVDLDDHRDPLAQAIVETPLTEVVQLRNVRYTNEKFPINRNLDFNEFNTKDAALETGGLTARWKYTCRYASAINRYHNTFEERSLERLILDECTKGYSTPDAARRFKWRGETILGGAYQPTIDKGGAIFLAESRQGSIVSIRSSEEADEFSLVHVHSIDDSSDEEDLRNFVRESCSHPKVPKRKHSQLGASSSRRVPSRGQGQKKMRRAEEESVKETREEMSRMSLQPGQKTGSRTNPKVIDLSSRLSVAIDLTQSDLATPPRKGSIRTNSRTVRPRSMRTAGQRLTYGDSFCGAGGATRGAAMAGLRVIWGFDFWKRACETWEANFPYARCFREPAHEFVDFAKRYPHLVKVDILHLSPPCQFFSPAHTINGVDDEMNTASLFAVQAVIEVTRPRIVTLEQTFGINHPRFRFYFNALIQMFTAHDFSIRWAIIPLAQWGLPQRRMRLIIIACCPGEILPRMPAATHSELGGGNPPLKPFTSVQSALSTIPPPNPFHPDPLHDHAAVTFAPNKTLIPWDASKILPRAMTTSGGGNYHPSGKRDFTLREYATLQGFPQCHIFKGSYVKKQIGNAVPPCVAKALFESIKKDLDATDGVEDDAEWVE</sequence>
<feature type="compositionally biased region" description="Polar residues" evidence="7">
    <location>
        <begin position="32"/>
        <end position="56"/>
    </location>
</feature>
<evidence type="ECO:0000256" key="4">
    <source>
        <dbReference type="ARBA" id="ARBA00022691"/>
    </source>
</evidence>
<feature type="active site" evidence="5">
    <location>
        <position position="708"/>
    </location>
</feature>
<feature type="compositionally biased region" description="Polar residues" evidence="7">
    <location>
        <begin position="124"/>
        <end position="141"/>
    </location>
</feature>
<evidence type="ECO:0000256" key="1">
    <source>
        <dbReference type="ARBA" id="ARBA00011975"/>
    </source>
</evidence>
<dbReference type="PANTHER" id="PTHR10629">
    <property type="entry name" value="CYTOSINE-SPECIFIC METHYLTRANSFERASE"/>
    <property type="match status" value="1"/>
</dbReference>
<gene>
    <name evidence="8" type="ORF">K444DRAFT_659510</name>
</gene>
<dbReference type="InterPro" id="IPR050390">
    <property type="entry name" value="C5-Methyltransferase"/>
</dbReference>
<feature type="compositionally biased region" description="Basic and acidic residues" evidence="7">
    <location>
        <begin position="554"/>
        <end position="568"/>
    </location>
</feature>
<evidence type="ECO:0000256" key="2">
    <source>
        <dbReference type="ARBA" id="ARBA00022603"/>
    </source>
</evidence>
<dbReference type="GO" id="GO:0032259">
    <property type="term" value="P:methylation"/>
    <property type="evidence" value="ECO:0007669"/>
    <property type="project" value="UniProtKB-KW"/>
</dbReference>
<evidence type="ECO:0000256" key="7">
    <source>
        <dbReference type="SAM" id="MobiDB-lite"/>
    </source>
</evidence>
<keyword evidence="3 5" id="KW-0808">Transferase</keyword>
<evidence type="ECO:0000256" key="6">
    <source>
        <dbReference type="SAM" id="Coils"/>
    </source>
</evidence>
<dbReference type="PANTHER" id="PTHR10629:SF52">
    <property type="entry name" value="DNA (CYTOSINE-5)-METHYLTRANSFERASE 1"/>
    <property type="match status" value="1"/>
</dbReference>
<keyword evidence="6" id="KW-0175">Coiled coil</keyword>
<feature type="compositionally biased region" description="Basic and acidic residues" evidence="7">
    <location>
        <begin position="159"/>
        <end position="168"/>
    </location>
</feature>
<dbReference type="GeneID" id="36594438"/>
<proteinExistence type="inferred from homology"/>
<dbReference type="InterPro" id="IPR018117">
    <property type="entry name" value="C5_DNA_meth_AS"/>
</dbReference>
<dbReference type="GO" id="GO:0003677">
    <property type="term" value="F:DNA binding"/>
    <property type="evidence" value="ECO:0007669"/>
    <property type="project" value="TreeGrafter"/>
</dbReference>
<dbReference type="Gene3D" id="3.90.120.10">
    <property type="entry name" value="DNA Methylase, subunit A, domain 2"/>
    <property type="match status" value="1"/>
</dbReference>
<feature type="region of interest" description="Disordered" evidence="7">
    <location>
        <begin position="83"/>
        <end position="184"/>
    </location>
</feature>
<accession>A0A2J6TQD6</accession>
<name>A0A2J6TQD6_9HELO</name>
<dbReference type="PROSITE" id="PS51679">
    <property type="entry name" value="SAM_MT_C5"/>
    <property type="match status" value="1"/>
</dbReference>
<dbReference type="InterPro" id="IPR001525">
    <property type="entry name" value="C5_MeTfrase"/>
</dbReference>
<feature type="region of interest" description="Disordered" evidence="7">
    <location>
        <begin position="604"/>
        <end position="625"/>
    </location>
</feature>
<feature type="region of interest" description="Disordered" evidence="7">
    <location>
        <begin position="32"/>
        <end position="65"/>
    </location>
</feature>
<dbReference type="InParanoid" id="A0A2J6TQD6"/>
<dbReference type="InterPro" id="IPR029063">
    <property type="entry name" value="SAM-dependent_MTases_sf"/>
</dbReference>
<protein>
    <recommendedName>
        <fullName evidence="1">DNA (cytosine-5-)-methyltransferase</fullName>
        <ecNumber evidence="1">2.1.1.37</ecNumber>
    </recommendedName>
</protein>
<evidence type="ECO:0000256" key="5">
    <source>
        <dbReference type="PROSITE-ProRule" id="PRU01016"/>
    </source>
</evidence>
<feature type="compositionally biased region" description="Polar residues" evidence="7">
    <location>
        <begin position="93"/>
        <end position="103"/>
    </location>
</feature>
<dbReference type="PROSITE" id="PS00095">
    <property type="entry name" value="C5_MTASE_2"/>
    <property type="match status" value="1"/>
</dbReference>
<dbReference type="Pfam" id="PF00145">
    <property type="entry name" value="DNA_methylase"/>
    <property type="match status" value="2"/>
</dbReference>
<feature type="compositionally biased region" description="Low complexity" evidence="7">
    <location>
        <begin position="105"/>
        <end position="116"/>
    </location>
</feature>
<dbReference type="STRING" id="1095630.A0A2J6TQD6"/>
<keyword evidence="4 5" id="KW-0949">S-adenosyl-L-methionine</keyword>
<dbReference type="GO" id="GO:0003886">
    <property type="term" value="F:DNA (cytosine-5-)-methyltransferase activity"/>
    <property type="evidence" value="ECO:0007669"/>
    <property type="project" value="UniProtKB-EC"/>
</dbReference>
<dbReference type="InterPro" id="IPR031303">
    <property type="entry name" value="C5_meth_CS"/>
</dbReference>
<comment type="similarity">
    <text evidence="5">Belongs to the class I-like SAM-binding methyltransferase superfamily. C5-methyltransferase family.</text>
</comment>
<organism evidence="8 9">
    <name type="scientific">Hyaloscypha bicolor E</name>
    <dbReference type="NCBI Taxonomy" id="1095630"/>
    <lineage>
        <taxon>Eukaryota</taxon>
        <taxon>Fungi</taxon>
        <taxon>Dikarya</taxon>
        <taxon>Ascomycota</taxon>
        <taxon>Pezizomycotina</taxon>
        <taxon>Leotiomycetes</taxon>
        <taxon>Helotiales</taxon>
        <taxon>Hyaloscyphaceae</taxon>
        <taxon>Hyaloscypha</taxon>
        <taxon>Hyaloscypha bicolor</taxon>
    </lineage>
</organism>
<dbReference type="Gene3D" id="3.40.50.150">
    <property type="entry name" value="Vaccinia Virus protein VP39"/>
    <property type="match status" value="1"/>
</dbReference>
<feature type="region of interest" description="Disordered" evidence="7">
    <location>
        <begin position="518"/>
        <end position="584"/>
    </location>
</feature>
<dbReference type="OrthoDB" id="414133at2759"/>
<feature type="coiled-coil region" evidence="6">
    <location>
        <begin position="220"/>
        <end position="247"/>
    </location>
</feature>
<dbReference type="SUPFAM" id="SSF53335">
    <property type="entry name" value="S-adenosyl-L-methionine-dependent methyltransferases"/>
    <property type="match status" value="1"/>
</dbReference>
<dbReference type="GO" id="GO:0044027">
    <property type="term" value="P:negative regulation of gene expression via chromosomal CpG island methylation"/>
    <property type="evidence" value="ECO:0007669"/>
    <property type="project" value="TreeGrafter"/>
</dbReference>
<keyword evidence="2 5" id="KW-0489">Methyltransferase</keyword>
<reference evidence="8 9" key="1">
    <citation type="submission" date="2016-04" db="EMBL/GenBank/DDBJ databases">
        <title>A degradative enzymes factory behind the ericoid mycorrhizal symbiosis.</title>
        <authorList>
            <consortium name="DOE Joint Genome Institute"/>
            <person name="Martino E."/>
            <person name="Morin E."/>
            <person name="Grelet G."/>
            <person name="Kuo A."/>
            <person name="Kohler A."/>
            <person name="Daghino S."/>
            <person name="Barry K."/>
            <person name="Choi C."/>
            <person name="Cichocki N."/>
            <person name="Clum A."/>
            <person name="Copeland A."/>
            <person name="Hainaut M."/>
            <person name="Haridas S."/>
            <person name="Labutti K."/>
            <person name="Lindquist E."/>
            <person name="Lipzen A."/>
            <person name="Khouja H.-R."/>
            <person name="Murat C."/>
            <person name="Ohm R."/>
            <person name="Olson A."/>
            <person name="Spatafora J."/>
            <person name="Veneault-Fourrey C."/>
            <person name="Henrissat B."/>
            <person name="Grigoriev I."/>
            <person name="Martin F."/>
            <person name="Perotto S."/>
        </authorList>
    </citation>
    <scope>NUCLEOTIDE SEQUENCE [LARGE SCALE GENOMIC DNA]</scope>
    <source>
        <strain evidence="8 9">E</strain>
    </source>
</reference>
<evidence type="ECO:0000313" key="8">
    <source>
        <dbReference type="EMBL" id="PMD65225.1"/>
    </source>
</evidence>
<dbReference type="GO" id="GO:0005634">
    <property type="term" value="C:nucleus"/>
    <property type="evidence" value="ECO:0007669"/>
    <property type="project" value="TreeGrafter"/>
</dbReference>
<feature type="compositionally biased region" description="Polar residues" evidence="7">
    <location>
        <begin position="570"/>
        <end position="583"/>
    </location>
</feature>
<dbReference type="EC" id="2.1.1.37" evidence="1"/>
<dbReference type="EMBL" id="KZ613746">
    <property type="protein sequence ID" value="PMD65225.1"/>
    <property type="molecule type" value="Genomic_DNA"/>
</dbReference>
<keyword evidence="9" id="KW-1185">Reference proteome</keyword>
<dbReference type="RefSeq" id="XP_024742129.1">
    <property type="nucleotide sequence ID" value="XM_024886361.1"/>
</dbReference>